<accession>A0AAD8ARI8</accession>
<sequence>MLVLLSRSVWNPKYPLFVRRDRGRCGDGASLFIADHKDFLSDYKADPPPSLPLWNPTSLELGEVYMTRVDCCYKLSSAMLKSRN</sequence>
<comment type="caution">
    <text evidence="1">The sequence shown here is derived from an EMBL/GenBank/DDBJ whole genome shotgun (WGS) entry which is preliminary data.</text>
</comment>
<keyword evidence="2" id="KW-1185">Reference proteome</keyword>
<name>A0AAD8ARI8_BIOPF</name>
<evidence type="ECO:0000313" key="1">
    <source>
        <dbReference type="EMBL" id="KAK0040523.1"/>
    </source>
</evidence>
<dbReference type="Proteomes" id="UP001233172">
    <property type="component" value="Unassembled WGS sequence"/>
</dbReference>
<protein>
    <submittedName>
        <fullName evidence="1">Uncharacterized protein</fullName>
    </submittedName>
</protein>
<evidence type="ECO:0000313" key="2">
    <source>
        <dbReference type="Proteomes" id="UP001233172"/>
    </source>
</evidence>
<gene>
    <name evidence="1" type="ORF">Bpfe_030045</name>
</gene>
<organism evidence="1 2">
    <name type="scientific">Biomphalaria pfeifferi</name>
    <name type="common">Bloodfluke planorb</name>
    <name type="synonym">Freshwater snail</name>
    <dbReference type="NCBI Taxonomy" id="112525"/>
    <lineage>
        <taxon>Eukaryota</taxon>
        <taxon>Metazoa</taxon>
        <taxon>Spiralia</taxon>
        <taxon>Lophotrochozoa</taxon>
        <taxon>Mollusca</taxon>
        <taxon>Gastropoda</taxon>
        <taxon>Heterobranchia</taxon>
        <taxon>Euthyneura</taxon>
        <taxon>Panpulmonata</taxon>
        <taxon>Hygrophila</taxon>
        <taxon>Lymnaeoidea</taxon>
        <taxon>Planorbidae</taxon>
        <taxon>Biomphalaria</taxon>
    </lineage>
</organism>
<proteinExistence type="predicted"/>
<reference evidence="1" key="1">
    <citation type="journal article" date="2023" name="PLoS Negl. Trop. Dis.">
        <title>A genome sequence for Biomphalaria pfeifferi, the major vector snail for the human-infecting parasite Schistosoma mansoni.</title>
        <authorList>
            <person name="Bu L."/>
            <person name="Lu L."/>
            <person name="Laidemitt M.R."/>
            <person name="Zhang S.M."/>
            <person name="Mutuku M."/>
            <person name="Mkoji G."/>
            <person name="Steinauer M."/>
            <person name="Loker E.S."/>
        </authorList>
    </citation>
    <scope>NUCLEOTIDE SEQUENCE</scope>
    <source>
        <strain evidence="1">KasaAsao</strain>
    </source>
</reference>
<dbReference type="EMBL" id="JASAOG010000320">
    <property type="protein sequence ID" value="KAK0040523.1"/>
    <property type="molecule type" value="Genomic_DNA"/>
</dbReference>
<dbReference type="AlphaFoldDB" id="A0AAD8ARI8"/>
<reference evidence="1" key="2">
    <citation type="submission" date="2023-04" db="EMBL/GenBank/DDBJ databases">
        <authorList>
            <person name="Bu L."/>
            <person name="Lu L."/>
            <person name="Laidemitt M.R."/>
            <person name="Zhang S.M."/>
            <person name="Mutuku M."/>
            <person name="Mkoji G."/>
            <person name="Steinauer M."/>
            <person name="Loker E.S."/>
        </authorList>
    </citation>
    <scope>NUCLEOTIDE SEQUENCE</scope>
    <source>
        <strain evidence="1">KasaAsao</strain>
        <tissue evidence="1">Whole Snail</tissue>
    </source>
</reference>